<protein>
    <submittedName>
        <fullName evidence="6">Zinc finger protein CONSTANS-LIKE 2-like protein</fullName>
    </submittedName>
</protein>
<dbReference type="GO" id="GO:0005634">
    <property type="term" value="C:nucleus"/>
    <property type="evidence" value="ECO:0007669"/>
    <property type="project" value="UniProtKB-SubCell"/>
</dbReference>
<comment type="subcellular location">
    <subcellularLocation>
        <location evidence="1 3">Nucleus</location>
    </subcellularLocation>
</comment>
<dbReference type="GO" id="GO:0003700">
    <property type="term" value="F:DNA-binding transcription factor activity"/>
    <property type="evidence" value="ECO:0007669"/>
    <property type="project" value="TreeGrafter"/>
</dbReference>
<proteinExistence type="predicted"/>
<evidence type="ECO:0000256" key="3">
    <source>
        <dbReference type="PROSITE-ProRule" id="PRU00357"/>
    </source>
</evidence>
<evidence type="ECO:0000256" key="4">
    <source>
        <dbReference type="SAM" id="MobiDB-lite"/>
    </source>
</evidence>
<dbReference type="InterPro" id="IPR045281">
    <property type="entry name" value="CONSTANS-like"/>
</dbReference>
<dbReference type="PROSITE" id="PS51017">
    <property type="entry name" value="CCT"/>
    <property type="match status" value="1"/>
</dbReference>
<evidence type="ECO:0000313" key="6">
    <source>
        <dbReference type="EMBL" id="KAF3329941.1"/>
    </source>
</evidence>
<dbReference type="Proteomes" id="UP000623129">
    <property type="component" value="Unassembled WGS sequence"/>
</dbReference>
<evidence type="ECO:0000313" key="7">
    <source>
        <dbReference type="Proteomes" id="UP000623129"/>
    </source>
</evidence>
<dbReference type="PANTHER" id="PTHR31319:SF100">
    <property type="entry name" value="OS01G0835700 PROTEIN"/>
    <property type="match status" value="1"/>
</dbReference>
<feature type="region of interest" description="Disordered" evidence="4">
    <location>
        <begin position="147"/>
        <end position="168"/>
    </location>
</feature>
<feature type="domain" description="CCT" evidence="5">
    <location>
        <begin position="169"/>
        <end position="211"/>
    </location>
</feature>
<dbReference type="Pfam" id="PF06203">
    <property type="entry name" value="CCT"/>
    <property type="match status" value="1"/>
</dbReference>
<sequence>MYRTSSSSCSYEDHETTFNTNTSMYISIQTPPITCSNSNFSSFLDPSPPSYSSPSSSFLNPNYNSYNTSTNNGYLHRSNSSQSLPIYQNHHHIQDFVNNTTTSTIFSSSSPSSSSCRDFLDFNSVPVRRVFSTGDLQGMNGSQVLAENSGQEGNGSLQSKVTRYSAEERKERIEKYRSKRNQRNFQKKITYACRKTLADSRPRVKGRFARNGEPETEAETESEILVGSNNYNHFNHCNYDTNGISSGGNQGDLWRQIEQVMEADDEGISYFYDDEVMWNNISDVLYQ</sequence>
<keyword evidence="7" id="KW-1185">Reference proteome</keyword>
<dbReference type="AlphaFoldDB" id="A0A833QYJ7"/>
<evidence type="ECO:0000256" key="2">
    <source>
        <dbReference type="ARBA" id="ARBA00023242"/>
    </source>
</evidence>
<evidence type="ECO:0000259" key="5">
    <source>
        <dbReference type="PROSITE" id="PS51017"/>
    </source>
</evidence>
<gene>
    <name evidence="6" type="ORF">FCM35_KLT05272</name>
</gene>
<name>A0A833QYJ7_9POAL</name>
<dbReference type="PANTHER" id="PTHR31319">
    <property type="entry name" value="ZINC FINGER PROTEIN CONSTANS-LIKE 4"/>
    <property type="match status" value="1"/>
</dbReference>
<dbReference type="InterPro" id="IPR010402">
    <property type="entry name" value="CCT_domain"/>
</dbReference>
<comment type="caution">
    <text evidence="6">The sequence shown here is derived from an EMBL/GenBank/DDBJ whole genome shotgun (WGS) entry which is preliminary data.</text>
</comment>
<evidence type="ECO:0000256" key="1">
    <source>
        <dbReference type="ARBA" id="ARBA00004123"/>
    </source>
</evidence>
<feature type="compositionally biased region" description="Polar residues" evidence="4">
    <location>
        <begin position="147"/>
        <end position="162"/>
    </location>
</feature>
<organism evidence="6 7">
    <name type="scientific">Carex littledalei</name>
    <dbReference type="NCBI Taxonomy" id="544730"/>
    <lineage>
        <taxon>Eukaryota</taxon>
        <taxon>Viridiplantae</taxon>
        <taxon>Streptophyta</taxon>
        <taxon>Embryophyta</taxon>
        <taxon>Tracheophyta</taxon>
        <taxon>Spermatophyta</taxon>
        <taxon>Magnoliopsida</taxon>
        <taxon>Liliopsida</taxon>
        <taxon>Poales</taxon>
        <taxon>Cyperaceae</taxon>
        <taxon>Cyperoideae</taxon>
        <taxon>Cariceae</taxon>
        <taxon>Carex</taxon>
        <taxon>Carex subgen. Euthyceras</taxon>
    </lineage>
</organism>
<dbReference type="GO" id="GO:0009909">
    <property type="term" value="P:regulation of flower development"/>
    <property type="evidence" value="ECO:0007669"/>
    <property type="project" value="InterPro"/>
</dbReference>
<dbReference type="EMBL" id="SWLB01000014">
    <property type="protein sequence ID" value="KAF3329941.1"/>
    <property type="molecule type" value="Genomic_DNA"/>
</dbReference>
<accession>A0A833QYJ7</accession>
<dbReference type="OrthoDB" id="153872at2759"/>
<reference evidence="6" key="1">
    <citation type="submission" date="2020-01" db="EMBL/GenBank/DDBJ databases">
        <title>Genome sequence of Kobresia littledalei, the first chromosome-level genome in the family Cyperaceae.</title>
        <authorList>
            <person name="Qu G."/>
        </authorList>
    </citation>
    <scope>NUCLEOTIDE SEQUENCE</scope>
    <source>
        <strain evidence="6">C.B.Clarke</strain>
        <tissue evidence="6">Leaf</tissue>
    </source>
</reference>
<keyword evidence="2 3" id="KW-0539">Nucleus</keyword>